<sequence length="267" mass="30787">MYNEPDTFFEAVFTGSYWIGMAGSFVIAILLTTYIHFVTVRLDKKLDWKHHAILRLLWQSVFGFFVPAFGAFLLAAGFFAIYNINILKTTYLSEDYTIILLMLLVLNVYYFGINSYLLRDSREPDITTGENGEKGVSINPAREVLIVDTPTRSIPVKLDTAAYFFILGGAVFMRTTEMPSINDSYRLDIPLKTLEGMLDKRLFFRINRQMIVNFNACKFYRPGKNKTLELFPEPALYASGAKIPTEHERLHIISEDRVAPFRLWMDR</sequence>
<dbReference type="SMART" id="SM00850">
    <property type="entry name" value="LytTR"/>
    <property type="match status" value="1"/>
</dbReference>
<organism evidence="3 4">
    <name type="scientific">Mucilaginibacter polytrichastri</name>
    <dbReference type="NCBI Taxonomy" id="1302689"/>
    <lineage>
        <taxon>Bacteria</taxon>
        <taxon>Pseudomonadati</taxon>
        <taxon>Bacteroidota</taxon>
        <taxon>Sphingobacteriia</taxon>
        <taxon>Sphingobacteriales</taxon>
        <taxon>Sphingobacteriaceae</taxon>
        <taxon>Mucilaginibacter</taxon>
    </lineage>
</organism>
<evidence type="ECO:0000313" key="4">
    <source>
        <dbReference type="Proteomes" id="UP000186720"/>
    </source>
</evidence>
<keyword evidence="1" id="KW-0812">Transmembrane</keyword>
<keyword evidence="1" id="KW-0472">Membrane</keyword>
<dbReference type="RefSeq" id="WP_171972479.1">
    <property type="nucleotide sequence ID" value="NZ_FPAM01000002.1"/>
</dbReference>
<dbReference type="Pfam" id="PF04397">
    <property type="entry name" value="LytTR"/>
    <property type="match status" value="1"/>
</dbReference>
<name>A0A1Q5ZVH2_9SPHI</name>
<feature type="domain" description="HTH LytTR-type" evidence="2">
    <location>
        <begin position="151"/>
        <end position="266"/>
    </location>
</feature>
<dbReference type="EMBL" id="MPPL01000001">
    <property type="protein sequence ID" value="OKS85698.1"/>
    <property type="molecule type" value="Genomic_DNA"/>
</dbReference>
<feature type="transmembrane region" description="Helical" evidence="1">
    <location>
        <begin position="61"/>
        <end position="84"/>
    </location>
</feature>
<evidence type="ECO:0000313" key="3">
    <source>
        <dbReference type="EMBL" id="OKS85698.1"/>
    </source>
</evidence>
<reference evidence="3 4" key="1">
    <citation type="submission" date="2016-11" db="EMBL/GenBank/DDBJ databases">
        <title>Whole Genome Sequencing of Mucilaginibacter polytrichastri RG4-7(T) isolated from the moss sample.</title>
        <authorList>
            <person name="Li Y."/>
        </authorList>
    </citation>
    <scope>NUCLEOTIDE SEQUENCE [LARGE SCALE GENOMIC DNA]</scope>
    <source>
        <strain evidence="3 4">RG4-7</strain>
    </source>
</reference>
<gene>
    <name evidence="3" type="ORF">RG47T_1144</name>
</gene>
<evidence type="ECO:0000259" key="2">
    <source>
        <dbReference type="SMART" id="SM00850"/>
    </source>
</evidence>
<feature type="transmembrane region" description="Helical" evidence="1">
    <location>
        <begin position="96"/>
        <end position="113"/>
    </location>
</feature>
<keyword evidence="1" id="KW-1133">Transmembrane helix</keyword>
<accession>A0A1Q5ZVH2</accession>
<feature type="transmembrane region" description="Helical" evidence="1">
    <location>
        <begin position="17"/>
        <end position="40"/>
    </location>
</feature>
<dbReference type="GO" id="GO:0003677">
    <property type="term" value="F:DNA binding"/>
    <property type="evidence" value="ECO:0007669"/>
    <property type="project" value="InterPro"/>
</dbReference>
<dbReference type="STRING" id="1302689.RG47T_1144"/>
<comment type="caution">
    <text evidence="3">The sequence shown here is derived from an EMBL/GenBank/DDBJ whole genome shotgun (WGS) entry which is preliminary data.</text>
</comment>
<evidence type="ECO:0000256" key="1">
    <source>
        <dbReference type="SAM" id="Phobius"/>
    </source>
</evidence>
<protein>
    <recommendedName>
        <fullName evidence="2">HTH LytTR-type domain-containing protein</fullName>
    </recommendedName>
</protein>
<dbReference type="InterPro" id="IPR007492">
    <property type="entry name" value="LytTR_DNA-bd_dom"/>
</dbReference>
<dbReference type="Proteomes" id="UP000186720">
    <property type="component" value="Unassembled WGS sequence"/>
</dbReference>
<dbReference type="AlphaFoldDB" id="A0A1Q5ZVH2"/>
<keyword evidence="4" id="KW-1185">Reference proteome</keyword>
<proteinExistence type="predicted"/>